<accession>A0ABV7T7R4</accession>
<comment type="similarity">
    <text evidence="5 6">Belongs to the LipB family.</text>
</comment>
<keyword evidence="3 5" id="KW-0012">Acyltransferase</keyword>
<dbReference type="Gene3D" id="3.30.930.10">
    <property type="entry name" value="Bira Bifunctional Protein, Domain 2"/>
    <property type="match status" value="1"/>
</dbReference>
<comment type="miscellaneous">
    <text evidence="5">In the reaction, the free carboxyl group of octanoic acid is attached via an amide linkage to the epsilon-amino group of a specific lysine residue of lipoyl domains of lipoate-dependent enzymes.</text>
</comment>
<evidence type="ECO:0000259" key="7">
    <source>
        <dbReference type="PROSITE" id="PS51733"/>
    </source>
</evidence>
<dbReference type="PROSITE" id="PS01313">
    <property type="entry name" value="LIPB"/>
    <property type="match status" value="1"/>
</dbReference>
<reference evidence="9" key="1">
    <citation type="journal article" date="2019" name="Int. J. Syst. Evol. Microbiol.">
        <title>The Global Catalogue of Microorganisms (GCM) 10K type strain sequencing project: providing services to taxonomists for standard genome sequencing and annotation.</title>
        <authorList>
            <consortium name="The Broad Institute Genomics Platform"/>
            <consortium name="The Broad Institute Genome Sequencing Center for Infectious Disease"/>
            <person name="Wu L."/>
            <person name="Ma J."/>
        </authorList>
    </citation>
    <scope>NUCLEOTIDE SEQUENCE [LARGE SCALE GENOMIC DNA]</scope>
    <source>
        <strain evidence="9">KCTC 42447</strain>
    </source>
</reference>
<dbReference type="InterPro" id="IPR000544">
    <property type="entry name" value="Octanoyltransferase"/>
</dbReference>
<comment type="caution">
    <text evidence="8">The sequence shown here is derived from an EMBL/GenBank/DDBJ whole genome shotgun (WGS) entry which is preliminary data.</text>
</comment>
<dbReference type="InterPro" id="IPR045864">
    <property type="entry name" value="aa-tRNA-synth_II/BPL/LPL"/>
</dbReference>
<dbReference type="CDD" id="cd16444">
    <property type="entry name" value="LipB"/>
    <property type="match status" value="1"/>
</dbReference>
<evidence type="ECO:0000256" key="1">
    <source>
        <dbReference type="ARBA" id="ARBA00004821"/>
    </source>
</evidence>
<name>A0ABV7T7R4_9GAMM</name>
<dbReference type="NCBIfam" id="NF010922">
    <property type="entry name" value="PRK14342.1"/>
    <property type="match status" value="1"/>
</dbReference>
<dbReference type="HAMAP" id="MF_00013">
    <property type="entry name" value="LipB"/>
    <property type="match status" value="1"/>
</dbReference>
<evidence type="ECO:0000313" key="8">
    <source>
        <dbReference type="EMBL" id="MFC3608642.1"/>
    </source>
</evidence>
<feature type="active site" description="Acyl-thioester intermediate" evidence="5">
    <location>
        <position position="168"/>
    </location>
</feature>
<dbReference type="RefSeq" id="WP_386365360.1">
    <property type="nucleotide sequence ID" value="NZ_JBHRXZ010000022.1"/>
</dbReference>
<feature type="binding site" evidence="5">
    <location>
        <begin position="70"/>
        <end position="77"/>
    </location>
    <ligand>
        <name>substrate</name>
    </ligand>
</feature>
<dbReference type="InterPro" id="IPR020605">
    <property type="entry name" value="Octanoyltransferase_CS"/>
</dbReference>
<keyword evidence="5" id="KW-0963">Cytoplasm</keyword>
<dbReference type="EC" id="2.3.1.181" evidence="5 6"/>
<dbReference type="PANTHER" id="PTHR10993:SF7">
    <property type="entry name" value="LIPOYLTRANSFERASE 2, MITOCHONDRIAL-RELATED"/>
    <property type="match status" value="1"/>
</dbReference>
<protein>
    <recommendedName>
        <fullName evidence="5 6">Octanoyltransferase</fullName>
        <ecNumber evidence="5 6">2.3.1.181</ecNumber>
    </recommendedName>
    <alternativeName>
        <fullName evidence="5">Lipoate-protein ligase B</fullName>
    </alternativeName>
    <alternativeName>
        <fullName evidence="5">Lipoyl/octanoyl transferase</fullName>
    </alternativeName>
    <alternativeName>
        <fullName evidence="5">Octanoyl-[acyl-carrier-protein]-protein N-octanoyltransferase</fullName>
    </alternativeName>
</protein>
<dbReference type="PROSITE" id="PS51733">
    <property type="entry name" value="BPL_LPL_CATALYTIC"/>
    <property type="match status" value="1"/>
</dbReference>
<comment type="function">
    <text evidence="4 5 6">Catalyzes the transfer of endogenously produced octanoic acid from octanoyl-acyl-carrier-protein onto the lipoyl domains of lipoate-dependent enzymes. Lipoyl-ACP can also act as a substrate although octanoyl-ACP is likely to be the physiological substrate.</text>
</comment>
<dbReference type="PANTHER" id="PTHR10993">
    <property type="entry name" value="OCTANOYLTRANSFERASE"/>
    <property type="match status" value="1"/>
</dbReference>
<keyword evidence="2 5" id="KW-0808">Transferase</keyword>
<evidence type="ECO:0000313" key="9">
    <source>
        <dbReference type="Proteomes" id="UP001595630"/>
    </source>
</evidence>
<evidence type="ECO:0000256" key="5">
    <source>
        <dbReference type="HAMAP-Rule" id="MF_00013"/>
    </source>
</evidence>
<dbReference type="Proteomes" id="UP001595630">
    <property type="component" value="Unassembled WGS sequence"/>
</dbReference>
<evidence type="ECO:0000256" key="4">
    <source>
        <dbReference type="ARBA" id="ARBA00024732"/>
    </source>
</evidence>
<dbReference type="PIRSF" id="PIRSF016262">
    <property type="entry name" value="LPLase"/>
    <property type="match status" value="1"/>
</dbReference>
<dbReference type="GO" id="GO:0033819">
    <property type="term" value="F:lipoyl(octanoyl) transferase activity"/>
    <property type="evidence" value="ECO:0007669"/>
    <property type="project" value="UniProtKB-EC"/>
</dbReference>
<sequence>MTGCVSIRELGLLDYEPAWQAMQRFTNERGAETPDEIWFLQHNPVFTQGQAGKAEHLLFPGDIPVVQADRGGQVTYHGPGQLVVYLLLDVRRLGIGVRELVSLIEQGLIDLLADYGVQASARADAPGVYVEAAKIASLGLRIRHGRSFHGLALNLDMDLAPFRQINPCGHAGLAMTQLRDLVGPVDFNEVRDRLRQRLVERIGYTEQKTLTGGIQANEH</sequence>
<organism evidence="8 9">
    <name type="scientific">Stutzerimonas tarimensis</name>
    <dbReference type="NCBI Taxonomy" id="1507735"/>
    <lineage>
        <taxon>Bacteria</taxon>
        <taxon>Pseudomonadati</taxon>
        <taxon>Pseudomonadota</taxon>
        <taxon>Gammaproteobacteria</taxon>
        <taxon>Pseudomonadales</taxon>
        <taxon>Pseudomonadaceae</taxon>
        <taxon>Stutzerimonas</taxon>
    </lineage>
</organism>
<dbReference type="SUPFAM" id="SSF55681">
    <property type="entry name" value="Class II aaRS and biotin synthetases"/>
    <property type="match status" value="1"/>
</dbReference>
<comment type="catalytic activity">
    <reaction evidence="5 6">
        <text>octanoyl-[ACP] + L-lysyl-[protein] = N(6)-octanoyl-L-lysyl-[protein] + holo-[ACP] + H(+)</text>
        <dbReference type="Rhea" id="RHEA:17665"/>
        <dbReference type="Rhea" id="RHEA-COMP:9636"/>
        <dbReference type="Rhea" id="RHEA-COMP:9685"/>
        <dbReference type="Rhea" id="RHEA-COMP:9752"/>
        <dbReference type="Rhea" id="RHEA-COMP:9928"/>
        <dbReference type="ChEBI" id="CHEBI:15378"/>
        <dbReference type="ChEBI" id="CHEBI:29969"/>
        <dbReference type="ChEBI" id="CHEBI:64479"/>
        <dbReference type="ChEBI" id="CHEBI:78463"/>
        <dbReference type="ChEBI" id="CHEBI:78809"/>
        <dbReference type="EC" id="2.3.1.181"/>
    </reaction>
</comment>
<feature type="domain" description="BPL/LPL catalytic" evidence="7">
    <location>
        <begin position="31"/>
        <end position="206"/>
    </location>
</feature>
<comment type="subcellular location">
    <subcellularLocation>
        <location evidence="5">Cytoplasm</location>
    </subcellularLocation>
</comment>
<dbReference type="NCBIfam" id="TIGR00214">
    <property type="entry name" value="lipB"/>
    <property type="match status" value="1"/>
</dbReference>
<keyword evidence="9" id="KW-1185">Reference proteome</keyword>
<dbReference type="Pfam" id="PF21948">
    <property type="entry name" value="LplA-B_cat"/>
    <property type="match status" value="1"/>
</dbReference>
<gene>
    <name evidence="5 8" type="primary">lipB</name>
    <name evidence="8" type="ORF">ACFOMF_12710</name>
</gene>
<feature type="binding site" evidence="5">
    <location>
        <begin position="150"/>
        <end position="152"/>
    </location>
    <ligand>
        <name>substrate</name>
    </ligand>
</feature>
<feature type="site" description="Lowers pKa of active site Cys" evidence="5">
    <location>
        <position position="134"/>
    </location>
</feature>
<evidence type="ECO:0000256" key="2">
    <source>
        <dbReference type="ARBA" id="ARBA00022679"/>
    </source>
</evidence>
<dbReference type="InterPro" id="IPR004143">
    <property type="entry name" value="BPL_LPL_catalytic"/>
</dbReference>
<feature type="binding site" evidence="5">
    <location>
        <begin position="137"/>
        <end position="139"/>
    </location>
    <ligand>
        <name>substrate</name>
    </ligand>
</feature>
<dbReference type="EMBL" id="JBHRXZ010000022">
    <property type="protein sequence ID" value="MFC3608642.1"/>
    <property type="molecule type" value="Genomic_DNA"/>
</dbReference>
<evidence type="ECO:0000256" key="6">
    <source>
        <dbReference type="PIRNR" id="PIRNR016262"/>
    </source>
</evidence>
<evidence type="ECO:0000256" key="3">
    <source>
        <dbReference type="ARBA" id="ARBA00023315"/>
    </source>
</evidence>
<proteinExistence type="inferred from homology"/>
<comment type="pathway">
    <text evidence="1 5 6">Protein modification; protein lipoylation via endogenous pathway; protein N(6)-(lipoyl)lysine from octanoyl-[acyl-carrier-protein]: step 1/2.</text>
</comment>